<feature type="region of interest" description="Disordered" evidence="1">
    <location>
        <begin position="1"/>
        <end position="47"/>
    </location>
</feature>
<sequence>MPFATFAQSSDKGKKPMASAAVKKGPRLRLRSQSSAKDIAPPRRSRGALNAIPVSEYQPKSYYEQLLLRGRGLTISQYGCFLGSASLSVQKDPYAPGLPIGSPTRHSVPSASAVTGFEPLDESRLE</sequence>
<keyword evidence="4" id="KW-1185">Reference proteome</keyword>
<name>A0AAN9HME2_CROPI</name>
<evidence type="ECO:0000313" key="3">
    <source>
        <dbReference type="EMBL" id="KAK7231749.1"/>
    </source>
</evidence>
<comment type="caution">
    <text evidence="3">The sequence shown here is derived from an EMBL/GenBank/DDBJ whole genome shotgun (WGS) entry which is preliminary data.</text>
</comment>
<evidence type="ECO:0000313" key="4">
    <source>
        <dbReference type="Proteomes" id="UP001372338"/>
    </source>
</evidence>
<evidence type="ECO:0000256" key="1">
    <source>
        <dbReference type="SAM" id="MobiDB-lite"/>
    </source>
</evidence>
<reference evidence="3 4" key="1">
    <citation type="submission" date="2024-01" db="EMBL/GenBank/DDBJ databases">
        <title>The genomes of 5 underutilized Papilionoideae crops provide insights into root nodulation and disease resistanc.</title>
        <authorList>
            <person name="Yuan L."/>
        </authorList>
    </citation>
    <scope>NUCLEOTIDE SEQUENCE [LARGE SCALE GENOMIC DNA]</scope>
    <source>
        <strain evidence="3">ZHUSHIDOU_FW_LH</strain>
        <tissue evidence="3">Leaf</tissue>
    </source>
</reference>
<feature type="region of interest" description="Disordered" evidence="1">
    <location>
        <begin position="93"/>
        <end position="126"/>
    </location>
</feature>
<feature type="compositionally biased region" description="Polar residues" evidence="1">
    <location>
        <begin position="104"/>
        <end position="113"/>
    </location>
</feature>
<accession>A0AAN9HME2</accession>
<evidence type="ECO:0000313" key="2">
    <source>
        <dbReference type="EMBL" id="KAK7231254.1"/>
    </source>
</evidence>
<proteinExistence type="predicted"/>
<dbReference type="EMBL" id="JAYWIO010000128">
    <property type="protein sequence ID" value="KAK7231749.1"/>
    <property type="molecule type" value="Genomic_DNA"/>
</dbReference>
<feature type="compositionally biased region" description="Polar residues" evidence="1">
    <location>
        <begin position="1"/>
        <end position="10"/>
    </location>
</feature>
<dbReference type="AlphaFoldDB" id="A0AAN9HME2"/>
<organism evidence="3 4">
    <name type="scientific">Crotalaria pallida</name>
    <name type="common">Smooth rattlebox</name>
    <name type="synonym">Crotalaria striata</name>
    <dbReference type="NCBI Taxonomy" id="3830"/>
    <lineage>
        <taxon>Eukaryota</taxon>
        <taxon>Viridiplantae</taxon>
        <taxon>Streptophyta</taxon>
        <taxon>Embryophyta</taxon>
        <taxon>Tracheophyta</taxon>
        <taxon>Spermatophyta</taxon>
        <taxon>Magnoliopsida</taxon>
        <taxon>eudicotyledons</taxon>
        <taxon>Gunneridae</taxon>
        <taxon>Pentapetalae</taxon>
        <taxon>rosids</taxon>
        <taxon>fabids</taxon>
        <taxon>Fabales</taxon>
        <taxon>Fabaceae</taxon>
        <taxon>Papilionoideae</taxon>
        <taxon>50 kb inversion clade</taxon>
        <taxon>genistoids sensu lato</taxon>
        <taxon>core genistoids</taxon>
        <taxon>Crotalarieae</taxon>
        <taxon>Crotalaria</taxon>
    </lineage>
</organism>
<protein>
    <submittedName>
        <fullName evidence="3">Uncharacterized protein</fullName>
    </submittedName>
</protein>
<dbReference type="Proteomes" id="UP001372338">
    <property type="component" value="Unassembled WGS sequence"/>
</dbReference>
<gene>
    <name evidence="3" type="ORF">RIF29_48107</name>
    <name evidence="2" type="ORF">RIF29_48407</name>
</gene>
<dbReference type="EMBL" id="JAYWIO010000155">
    <property type="protein sequence ID" value="KAK7231254.1"/>
    <property type="molecule type" value="Genomic_DNA"/>
</dbReference>